<reference evidence="8 9" key="1">
    <citation type="submission" date="2024-03" db="EMBL/GenBank/DDBJ databases">
        <title>Flavobacterium soyae.</title>
        <authorList>
            <person name="Zheng W."/>
        </authorList>
    </citation>
    <scope>NUCLEOTIDE SEQUENCE [LARGE SCALE GENOMIC DNA]</scope>
    <source>
        <strain evidence="8 9">55</strain>
    </source>
</reference>
<protein>
    <submittedName>
        <fullName evidence="8">Cation:dicarboxylase symporter family transporter</fullName>
    </submittedName>
</protein>
<keyword evidence="3 7" id="KW-0812">Transmembrane</keyword>
<evidence type="ECO:0000256" key="4">
    <source>
        <dbReference type="ARBA" id="ARBA00022847"/>
    </source>
</evidence>
<dbReference type="InterPro" id="IPR036458">
    <property type="entry name" value="Na:dicarbo_symporter_sf"/>
</dbReference>
<dbReference type="PANTHER" id="PTHR42865">
    <property type="entry name" value="PROTON/GLUTAMATE-ASPARTATE SYMPORTER"/>
    <property type="match status" value="1"/>
</dbReference>
<proteinExistence type="predicted"/>
<dbReference type="PANTHER" id="PTHR42865:SF1">
    <property type="entry name" value="AEROBIC C4-DICARBOXYLATE TRANSPORT PROTEIN"/>
    <property type="match status" value="1"/>
</dbReference>
<feature type="transmembrane region" description="Helical" evidence="7">
    <location>
        <begin position="20"/>
        <end position="39"/>
    </location>
</feature>
<dbReference type="Proteomes" id="UP001623852">
    <property type="component" value="Chromosome"/>
</dbReference>
<keyword evidence="4" id="KW-0769">Symport</keyword>
<evidence type="ECO:0000313" key="9">
    <source>
        <dbReference type="Proteomes" id="UP001623852"/>
    </source>
</evidence>
<keyword evidence="5 7" id="KW-1133">Transmembrane helix</keyword>
<evidence type="ECO:0000256" key="1">
    <source>
        <dbReference type="ARBA" id="ARBA00004141"/>
    </source>
</evidence>
<feature type="transmembrane region" description="Helical" evidence="7">
    <location>
        <begin position="221"/>
        <end position="245"/>
    </location>
</feature>
<dbReference type="RefSeq" id="WP_406843975.1">
    <property type="nucleotide sequence ID" value="NZ_CP150845.1"/>
</dbReference>
<feature type="transmembrane region" description="Helical" evidence="7">
    <location>
        <begin position="189"/>
        <end position="209"/>
    </location>
</feature>
<name>A0ABZ2UCR9_9FLAO</name>
<evidence type="ECO:0000256" key="6">
    <source>
        <dbReference type="ARBA" id="ARBA00023136"/>
    </source>
</evidence>
<evidence type="ECO:0000256" key="2">
    <source>
        <dbReference type="ARBA" id="ARBA00022448"/>
    </source>
</evidence>
<dbReference type="InterPro" id="IPR001991">
    <property type="entry name" value="Na-dicarboxylate_symporter"/>
</dbReference>
<keyword evidence="9" id="KW-1185">Reference proteome</keyword>
<keyword evidence="2" id="KW-0813">Transport</keyword>
<dbReference type="EMBL" id="CP150845">
    <property type="protein sequence ID" value="WYZ19295.1"/>
    <property type="molecule type" value="Genomic_DNA"/>
</dbReference>
<sequence length="416" mass="45021">MNITTPNPVSKANKGLFQTITTNLTFWVLIAIIAGVLLGHFSPDNGVKMKIVGERFVDIIKLFIGPIIFLTIVLGISGMGNLKKVGRIGVKALGYFEVVSTVALAIGVAVAYLFQPGKIDKSGLALGDASQYTNGSAKDFSWIQFFFSNFTLQVLLAAIVCGIALNFYQKREQTILILERISNVVFLGLKYVMYLAPIGAFGGMAYTIGKFGLATLIPLGKLMLCVYLTMALFVFLILGTILRYYKISILSILKYIKEELLLVLGTSSSEAALPSIMVKLERMGCSKSVVGLVIPTGYSFNLDGTSIYLSMSVIFLAQLYDVHLSFFEILTVIGILMITSKGAAGVTGSGFIVLASTLTALHKIPVEGLAFLLGVDKFMSEARAITNLIGNTVATIIISKTEHDFTELDLNPILEE</sequence>
<feature type="transmembrane region" description="Helical" evidence="7">
    <location>
        <begin position="92"/>
        <end position="114"/>
    </location>
</feature>
<feature type="transmembrane region" description="Helical" evidence="7">
    <location>
        <begin position="59"/>
        <end position="80"/>
    </location>
</feature>
<feature type="transmembrane region" description="Helical" evidence="7">
    <location>
        <begin position="289"/>
        <end position="317"/>
    </location>
</feature>
<gene>
    <name evidence="8" type="ORF">AABD74_19250</name>
</gene>
<evidence type="ECO:0000313" key="8">
    <source>
        <dbReference type="EMBL" id="WYZ19295.1"/>
    </source>
</evidence>
<evidence type="ECO:0000256" key="3">
    <source>
        <dbReference type="ARBA" id="ARBA00022692"/>
    </source>
</evidence>
<dbReference type="Pfam" id="PF00375">
    <property type="entry name" value="SDF"/>
    <property type="match status" value="1"/>
</dbReference>
<dbReference type="PROSITE" id="PS00714">
    <property type="entry name" value="NA_DICARBOXYL_SYMP_2"/>
    <property type="match status" value="1"/>
</dbReference>
<keyword evidence="6 7" id="KW-0472">Membrane</keyword>
<evidence type="ECO:0000256" key="5">
    <source>
        <dbReference type="ARBA" id="ARBA00022989"/>
    </source>
</evidence>
<dbReference type="Gene3D" id="1.10.3860.10">
    <property type="entry name" value="Sodium:dicarboxylate symporter"/>
    <property type="match status" value="1"/>
</dbReference>
<accession>A0ABZ2UCR9</accession>
<organism evidence="8 9">
    <name type="scientific">Flavobacterium soyae</name>
    <dbReference type="NCBI Taxonomy" id="2903098"/>
    <lineage>
        <taxon>Bacteria</taxon>
        <taxon>Pseudomonadati</taxon>
        <taxon>Bacteroidota</taxon>
        <taxon>Flavobacteriia</taxon>
        <taxon>Flavobacteriales</taxon>
        <taxon>Flavobacteriaceae</taxon>
        <taxon>Flavobacterium</taxon>
    </lineage>
</organism>
<comment type="subcellular location">
    <subcellularLocation>
        <location evidence="1">Membrane</location>
        <topology evidence="1">Multi-pass membrane protein</topology>
    </subcellularLocation>
</comment>
<dbReference type="SUPFAM" id="SSF118215">
    <property type="entry name" value="Proton glutamate symport protein"/>
    <property type="match status" value="1"/>
</dbReference>
<feature type="transmembrane region" description="Helical" evidence="7">
    <location>
        <begin position="329"/>
        <end position="354"/>
    </location>
</feature>
<dbReference type="InterPro" id="IPR018107">
    <property type="entry name" value="Na-dicarboxylate_symporter_CS"/>
</dbReference>
<feature type="transmembrane region" description="Helical" evidence="7">
    <location>
        <begin position="142"/>
        <end position="168"/>
    </location>
</feature>
<evidence type="ECO:0000256" key="7">
    <source>
        <dbReference type="SAM" id="Phobius"/>
    </source>
</evidence>
<dbReference type="PRINTS" id="PR00173">
    <property type="entry name" value="EDTRNSPORT"/>
</dbReference>